<proteinExistence type="predicted"/>
<evidence type="ECO:0000313" key="3">
    <source>
        <dbReference type="Proteomes" id="UP000438760"/>
    </source>
</evidence>
<dbReference type="OrthoDB" id="1462136at2"/>
<dbReference type="AlphaFoldDB" id="A0A6I3LJ89"/>
<dbReference type="RefSeq" id="WP_155091691.1">
    <property type="nucleotide sequence ID" value="NZ_WMJX01000008.1"/>
</dbReference>
<feature type="chain" id="PRO_5026076755" evidence="1">
    <location>
        <begin position="24"/>
        <end position="264"/>
    </location>
</feature>
<comment type="caution">
    <text evidence="2">The sequence shown here is derived from an EMBL/GenBank/DDBJ whole genome shotgun (WGS) entry which is preliminary data.</text>
</comment>
<gene>
    <name evidence="2" type="ORF">GJV76_05760</name>
</gene>
<accession>A0A6I3LJ89</accession>
<keyword evidence="1" id="KW-0732">Signal</keyword>
<dbReference type="Proteomes" id="UP000438760">
    <property type="component" value="Unassembled WGS sequence"/>
</dbReference>
<sequence length="264" mass="30210">MINKIKHSLLLGISSVFILFNLACSSDDNETKTDPIDEVKTKLELTVDKNTGKVGTSFEFTVKANGAIVEGVRIELIGKYPLEKNTWVALEEGEFLFKATKVGFEESNIIKINIKNPSLFTYDGKEYTLNSLRFNFKTPYAYGPYIYDIYNMILKSEDNKNTIEIQVAFLREDNNVIINPFAHQVEFAKWAEATFILNGQKLNEVINMESKTFINIKKLDAFDDLGDYKYLSPVTEIDFLFQFESGKELKGEYFGKASLDFVRE</sequence>
<organism evidence="2 3">
    <name type="scientific">Myroides albus</name>
    <dbReference type="NCBI Taxonomy" id="2562892"/>
    <lineage>
        <taxon>Bacteria</taxon>
        <taxon>Pseudomonadati</taxon>
        <taxon>Bacteroidota</taxon>
        <taxon>Flavobacteriia</taxon>
        <taxon>Flavobacteriales</taxon>
        <taxon>Flavobacteriaceae</taxon>
        <taxon>Myroides</taxon>
    </lineage>
</organism>
<reference evidence="2 3" key="1">
    <citation type="submission" date="2019-11" db="EMBL/GenBank/DDBJ databases">
        <title>Genome of Strain BIT-d1.</title>
        <authorList>
            <person name="Yang Y."/>
        </authorList>
    </citation>
    <scope>NUCLEOTIDE SEQUENCE [LARGE SCALE GENOMIC DNA]</scope>
    <source>
        <strain evidence="2 3">BIT-d1</strain>
    </source>
</reference>
<dbReference type="EMBL" id="WMJX01000008">
    <property type="protein sequence ID" value="MTG97646.1"/>
    <property type="molecule type" value="Genomic_DNA"/>
</dbReference>
<protein>
    <submittedName>
        <fullName evidence="2">Uncharacterized protein</fullName>
    </submittedName>
</protein>
<keyword evidence="3" id="KW-1185">Reference proteome</keyword>
<name>A0A6I3LJ89_9FLAO</name>
<feature type="signal peptide" evidence="1">
    <location>
        <begin position="1"/>
        <end position="23"/>
    </location>
</feature>
<evidence type="ECO:0000313" key="2">
    <source>
        <dbReference type="EMBL" id="MTG97646.1"/>
    </source>
</evidence>
<evidence type="ECO:0000256" key="1">
    <source>
        <dbReference type="SAM" id="SignalP"/>
    </source>
</evidence>